<dbReference type="RefSeq" id="XP_022401516.1">
    <property type="nucleotide sequence ID" value="XM_022546513.1"/>
</dbReference>
<evidence type="ECO:0000256" key="1">
    <source>
        <dbReference type="SAM" id="Phobius"/>
    </source>
</evidence>
<keyword evidence="1" id="KW-0812">Transmembrane</keyword>
<proteinExistence type="predicted"/>
<evidence type="ECO:0000313" key="2">
    <source>
        <dbReference type="EMBL" id="OJJ84818.1"/>
    </source>
</evidence>
<feature type="transmembrane region" description="Helical" evidence="1">
    <location>
        <begin position="56"/>
        <end position="75"/>
    </location>
</feature>
<dbReference type="OrthoDB" id="4494186at2759"/>
<evidence type="ECO:0000313" key="3">
    <source>
        <dbReference type="Proteomes" id="UP000184300"/>
    </source>
</evidence>
<keyword evidence="1" id="KW-1133">Transmembrane helix</keyword>
<keyword evidence="3" id="KW-1185">Reference proteome</keyword>
<dbReference type="Proteomes" id="UP000184300">
    <property type="component" value="Unassembled WGS sequence"/>
</dbReference>
<keyword evidence="1" id="KW-0472">Membrane</keyword>
<dbReference type="AlphaFoldDB" id="A0A1L9VLK3"/>
<feature type="transmembrane region" description="Helical" evidence="1">
    <location>
        <begin position="17"/>
        <end position="36"/>
    </location>
</feature>
<sequence length="144" mass="16502">MSASTQTFYWSPYDARIVFILILLDMLSYSCLTFALTLDNSREPHLPAPIPAITNLVTYAEISFAIILCVFAIVMDPAMTYTTTRLIRCSVDDGENNKGKLERKIKVKRPLVGFECYKYCLESAMEYGEVWVDGYRYEEALVRI</sequence>
<organism evidence="2 3">
    <name type="scientific">Aspergillus glaucus CBS 516.65</name>
    <dbReference type="NCBI Taxonomy" id="1160497"/>
    <lineage>
        <taxon>Eukaryota</taxon>
        <taxon>Fungi</taxon>
        <taxon>Dikarya</taxon>
        <taxon>Ascomycota</taxon>
        <taxon>Pezizomycotina</taxon>
        <taxon>Eurotiomycetes</taxon>
        <taxon>Eurotiomycetidae</taxon>
        <taxon>Eurotiales</taxon>
        <taxon>Aspergillaceae</taxon>
        <taxon>Aspergillus</taxon>
        <taxon>Aspergillus subgen. Aspergillus</taxon>
    </lineage>
</organism>
<name>A0A1L9VLK3_ASPGL</name>
<reference evidence="3" key="1">
    <citation type="journal article" date="2017" name="Genome Biol.">
        <title>Comparative genomics reveals high biological diversity and specific adaptations in the industrially and medically important fungal genus Aspergillus.</title>
        <authorList>
            <person name="de Vries R.P."/>
            <person name="Riley R."/>
            <person name="Wiebenga A."/>
            <person name="Aguilar-Osorio G."/>
            <person name="Amillis S."/>
            <person name="Uchima C.A."/>
            <person name="Anderluh G."/>
            <person name="Asadollahi M."/>
            <person name="Askin M."/>
            <person name="Barry K."/>
            <person name="Battaglia E."/>
            <person name="Bayram O."/>
            <person name="Benocci T."/>
            <person name="Braus-Stromeyer S.A."/>
            <person name="Caldana C."/>
            <person name="Canovas D."/>
            <person name="Cerqueira G.C."/>
            <person name="Chen F."/>
            <person name="Chen W."/>
            <person name="Choi C."/>
            <person name="Clum A."/>
            <person name="Dos Santos R.A."/>
            <person name="Damasio A.R."/>
            <person name="Diallinas G."/>
            <person name="Emri T."/>
            <person name="Fekete E."/>
            <person name="Flipphi M."/>
            <person name="Freyberg S."/>
            <person name="Gallo A."/>
            <person name="Gournas C."/>
            <person name="Habgood R."/>
            <person name="Hainaut M."/>
            <person name="Harispe M.L."/>
            <person name="Henrissat B."/>
            <person name="Hilden K.S."/>
            <person name="Hope R."/>
            <person name="Hossain A."/>
            <person name="Karabika E."/>
            <person name="Karaffa L."/>
            <person name="Karanyi Z."/>
            <person name="Krasevec N."/>
            <person name="Kuo A."/>
            <person name="Kusch H."/>
            <person name="LaButti K."/>
            <person name="Lagendijk E.L."/>
            <person name="Lapidus A."/>
            <person name="Levasseur A."/>
            <person name="Lindquist E."/>
            <person name="Lipzen A."/>
            <person name="Logrieco A.F."/>
            <person name="MacCabe A."/>
            <person name="Maekelae M.R."/>
            <person name="Malavazi I."/>
            <person name="Melin P."/>
            <person name="Meyer V."/>
            <person name="Mielnichuk N."/>
            <person name="Miskei M."/>
            <person name="Molnar A.P."/>
            <person name="Mule G."/>
            <person name="Ngan C.Y."/>
            <person name="Orejas M."/>
            <person name="Orosz E."/>
            <person name="Ouedraogo J.P."/>
            <person name="Overkamp K.M."/>
            <person name="Park H.-S."/>
            <person name="Perrone G."/>
            <person name="Piumi F."/>
            <person name="Punt P.J."/>
            <person name="Ram A.F."/>
            <person name="Ramon A."/>
            <person name="Rauscher S."/>
            <person name="Record E."/>
            <person name="Riano-Pachon D.M."/>
            <person name="Robert V."/>
            <person name="Roehrig J."/>
            <person name="Ruller R."/>
            <person name="Salamov A."/>
            <person name="Salih N.S."/>
            <person name="Samson R.A."/>
            <person name="Sandor E."/>
            <person name="Sanguinetti M."/>
            <person name="Schuetze T."/>
            <person name="Sepcic K."/>
            <person name="Shelest E."/>
            <person name="Sherlock G."/>
            <person name="Sophianopoulou V."/>
            <person name="Squina F.M."/>
            <person name="Sun H."/>
            <person name="Susca A."/>
            <person name="Todd R.B."/>
            <person name="Tsang A."/>
            <person name="Unkles S.E."/>
            <person name="van de Wiele N."/>
            <person name="van Rossen-Uffink D."/>
            <person name="Oliveira J.V."/>
            <person name="Vesth T.C."/>
            <person name="Visser J."/>
            <person name="Yu J.-H."/>
            <person name="Zhou M."/>
            <person name="Andersen M.R."/>
            <person name="Archer D.B."/>
            <person name="Baker S.E."/>
            <person name="Benoit I."/>
            <person name="Brakhage A.A."/>
            <person name="Braus G.H."/>
            <person name="Fischer R."/>
            <person name="Frisvad J.C."/>
            <person name="Goldman G.H."/>
            <person name="Houbraken J."/>
            <person name="Oakley B."/>
            <person name="Pocsi I."/>
            <person name="Scazzocchio C."/>
            <person name="Seiboth B."/>
            <person name="vanKuyk P.A."/>
            <person name="Wortman J."/>
            <person name="Dyer P.S."/>
            <person name="Grigoriev I.V."/>
        </authorList>
    </citation>
    <scope>NUCLEOTIDE SEQUENCE [LARGE SCALE GENOMIC DNA]</scope>
    <source>
        <strain evidence="3">CBS 516.65</strain>
    </source>
</reference>
<accession>A0A1L9VLK3</accession>
<dbReference type="EMBL" id="KV878896">
    <property type="protein sequence ID" value="OJJ84818.1"/>
    <property type="molecule type" value="Genomic_DNA"/>
</dbReference>
<dbReference type="GeneID" id="34462774"/>
<gene>
    <name evidence="2" type="ORF">ASPGLDRAFT_46731</name>
</gene>
<dbReference type="VEuPathDB" id="FungiDB:ASPGLDRAFT_46731"/>
<protein>
    <submittedName>
        <fullName evidence="2">Uncharacterized protein</fullName>
    </submittedName>
</protein>